<proteinExistence type="predicted"/>
<feature type="compositionally biased region" description="Polar residues" evidence="1">
    <location>
        <begin position="1"/>
        <end position="16"/>
    </location>
</feature>
<keyword evidence="3" id="KW-1185">Reference proteome</keyword>
<evidence type="ECO:0000313" key="3">
    <source>
        <dbReference type="Proteomes" id="UP000234789"/>
    </source>
</evidence>
<organism evidence="2 3">
    <name type="scientific">Paenibacillus pasadenensis</name>
    <dbReference type="NCBI Taxonomy" id="217090"/>
    <lineage>
        <taxon>Bacteria</taxon>
        <taxon>Bacillati</taxon>
        <taxon>Bacillota</taxon>
        <taxon>Bacilli</taxon>
        <taxon>Bacillales</taxon>
        <taxon>Paenibacillaceae</taxon>
        <taxon>Paenibacillus</taxon>
    </lineage>
</organism>
<protein>
    <submittedName>
        <fullName evidence="2">Uncharacterized protein</fullName>
    </submittedName>
</protein>
<feature type="region of interest" description="Disordered" evidence="1">
    <location>
        <begin position="1"/>
        <end position="51"/>
    </location>
</feature>
<evidence type="ECO:0000256" key="1">
    <source>
        <dbReference type="SAM" id="MobiDB-lite"/>
    </source>
</evidence>
<gene>
    <name evidence="2" type="ORF">B8V81_0405</name>
</gene>
<dbReference type="AlphaFoldDB" id="A0A2N5ND68"/>
<reference evidence="2 3" key="1">
    <citation type="submission" date="2017-05" db="EMBL/GenBank/DDBJ databases">
        <title>Functional genome analysis of Paenibacillus pasadenensis strain R16: insights on endophytic life style and antifungal activity.</title>
        <authorList>
            <person name="Passera A."/>
            <person name="Marcolungo L."/>
            <person name="Casati P."/>
            <person name="Brasca M."/>
            <person name="Quaglino F."/>
            <person name="Delledonne M."/>
        </authorList>
    </citation>
    <scope>NUCLEOTIDE SEQUENCE [LARGE SCALE GENOMIC DNA]</scope>
    <source>
        <strain evidence="2 3">R16</strain>
    </source>
</reference>
<sequence>MHVQHDLTSSASSEPSVPQRASPRQPHAMRGPGRIFGTACRMRKGMHEAQP</sequence>
<accession>A0A2N5ND68</accession>
<dbReference type="EMBL" id="NFEZ01000001">
    <property type="protein sequence ID" value="PLT48273.1"/>
    <property type="molecule type" value="Genomic_DNA"/>
</dbReference>
<name>A0A2N5ND68_9BACL</name>
<comment type="caution">
    <text evidence="2">The sequence shown here is derived from an EMBL/GenBank/DDBJ whole genome shotgun (WGS) entry which is preliminary data.</text>
</comment>
<evidence type="ECO:0000313" key="2">
    <source>
        <dbReference type="EMBL" id="PLT48273.1"/>
    </source>
</evidence>
<dbReference type="Proteomes" id="UP000234789">
    <property type="component" value="Unassembled WGS sequence"/>
</dbReference>